<evidence type="ECO:0000256" key="1">
    <source>
        <dbReference type="SAM" id="MobiDB-lite"/>
    </source>
</evidence>
<comment type="caution">
    <text evidence="3">The sequence shown here is derived from an EMBL/GenBank/DDBJ whole genome shotgun (WGS) entry which is preliminary data.</text>
</comment>
<name>A0A834UBZ9_VESPE</name>
<evidence type="ECO:0000313" key="3">
    <source>
        <dbReference type="EMBL" id="KAF7429826.1"/>
    </source>
</evidence>
<evidence type="ECO:0000313" key="4">
    <source>
        <dbReference type="Proteomes" id="UP000600918"/>
    </source>
</evidence>
<reference evidence="3" key="1">
    <citation type="journal article" date="2020" name="G3 (Bethesda)">
        <title>High-Quality Assemblies for Three Invasive Social Wasps from the &lt;i&gt;Vespula&lt;/i&gt; Genus.</title>
        <authorList>
            <person name="Harrop T.W.R."/>
            <person name="Guhlin J."/>
            <person name="McLaughlin G.M."/>
            <person name="Permina E."/>
            <person name="Stockwell P."/>
            <person name="Gilligan J."/>
            <person name="Le Lec M.F."/>
            <person name="Gruber M.A.M."/>
            <person name="Quinn O."/>
            <person name="Lovegrove M."/>
            <person name="Duncan E.J."/>
            <person name="Remnant E.J."/>
            <person name="Van Eeckhoven J."/>
            <person name="Graham B."/>
            <person name="Knapp R.A."/>
            <person name="Langford K.W."/>
            <person name="Kronenberg Z."/>
            <person name="Press M.O."/>
            <person name="Eacker S.M."/>
            <person name="Wilson-Rankin E.E."/>
            <person name="Purcell J."/>
            <person name="Lester P.J."/>
            <person name="Dearden P.K."/>
        </authorList>
    </citation>
    <scope>NUCLEOTIDE SEQUENCE</scope>
    <source>
        <strain evidence="3">Volc-1</strain>
    </source>
</reference>
<proteinExistence type="predicted"/>
<dbReference type="EMBL" id="JACSDY010000004">
    <property type="protein sequence ID" value="KAF7429826.1"/>
    <property type="molecule type" value="Genomic_DNA"/>
</dbReference>
<keyword evidence="2" id="KW-1133">Transmembrane helix</keyword>
<keyword evidence="2" id="KW-0472">Membrane</keyword>
<gene>
    <name evidence="3" type="ORF">H0235_006224</name>
</gene>
<dbReference type="Proteomes" id="UP000600918">
    <property type="component" value="Unassembled WGS sequence"/>
</dbReference>
<evidence type="ECO:0000256" key="2">
    <source>
        <dbReference type="SAM" id="Phobius"/>
    </source>
</evidence>
<organism evidence="3 4">
    <name type="scientific">Vespula pensylvanica</name>
    <name type="common">Western yellow jacket</name>
    <name type="synonym">Wasp</name>
    <dbReference type="NCBI Taxonomy" id="30213"/>
    <lineage>
        <taxon>Eukaryota</taxon>
        <taxon>Metazoa</taxon>
        <taxon>Ecdysozoa</taxon>
        <taxon>Arthropoda</taxon>
        <taxon>Hexapoda</taxon>
        <taxon>Insecta</taxon>
        <taxon>Pterygota</taxon>
        <taxon>Neoptera</taxon>
        <taxon>Endopterygota</taxon>
        <taxon>Hymenoptera</taxon>
        <taxon>Apocrita</taxon>
        <taxon>Aculeata</taxon>
        <taxon>Vespoidea</taxon>
        <taxon>Vespidae</taxon>
        <taxon>Vespinae</taxon>
        <taxon>Vespula</taxon>
    </lineage>
</organism>
<protein>
    <submittedName>
        <fullName evidence="3">Uncharacterized protein</fullName>
    </submittedName>
</protein>
<feature type="compositionally biased region" description="Low complexity" evidence="1">
    <location>
        <begin position="32"/>
        <end position="78"/>
    </location>
</feature>
<accession>A0A834UBZ9</accession>
<feature type="region of interest" description="Disordered" evidence="1">
    <location>
        <begin position="26"/>
        <end position="78"/>
    </location>
</feature>
<keyword evidence="2" id="KW-0812">Transmembrane</keyword>
<keyword evidence="4" id="KW-1185">Reference proteome</keyword>
<dbReference type="AlphaFoldDB" id="A0A834UBZ9"/>
<feature type="transmembrane region" description="Helical" evidence="2">
    <location>
        <begin position="80"/>
        <end position="105"/>
    </location>
</feature>
<sequence length="162" mass="16986">MAVRGDLEIKSENGRCAVPCRAALQRDTTSCSGRSNSNRSSKSSSSSNSSISSSKSSSSKSSSSSSGSSSSSSSSNSSSVVVVIVADRVATIAAVVAVVVAVVVAESILSANEVIELAIKKEEKKESVCKGARDIVGTFDVIKIHNRQRLEWGMRVKEKDRK</sequence>